<evidence type="ECO:0000256" key="5">
    <source>
        <dbReference type="ARBA" id="ARBA00022630"/>
    </source>
</evidence>
<evidence type="ECO:0000256" key="14">
    <source>
        <dbReference type="ARBA" id="ARBA00078392"/>
    </source>
</evidence>
<dbReference type="Gene3D" id="3.50.50.60">
    <property type="entry name" value="FAD/NAD(P)-binding domain"/>
    <property type="match status" value="1"/>
</dbReference>
<keyword evidence="10" id="KW-0472">Membrane</keyword>
<evidence type="ECO:0000256" key="13">
    <source>
        <dbReference type="ARBA" id="ARBA00073152"/>
    </source>
</evidence>
<dbReference type="GO" id="GO:0050661">
    <property type="term" value="F:NADP binding"/>
    <property type="evidence" value="ECO:0007669"/>
    <property type="project" value="InterPro"/>
</dbReference>
<evidence type="ECO:0000256" key="1">
    <source>
        <dbReference type="ARBA" id="ARBA00001974"/>
    </source>
</evidence>
<keyword evidence="9" id="KW-0503">Monooxygenase</keyword>
<evidence type="ECO:0000256" key="9">
    <source>
        <dbReference type="ARBA" id="ARBA00023033"/>
    </source>
</evidence>
<evidence type="ECO:0000256" key="7">
    <source>
        <dbReference type="ARBA" id="ARBA00022857"/>
    </source>
</evidence>
<proteinExistence type="inferred from homology"/>
<dbReference type="InterPro" id="IPR036188">
    <property type="entry name" value="FAD/NAD-bd_sf"/>
</dbReference>
<keyword evidence="5" id="KW-0285">Flavoprotein</keyword>
<dbReference type="InterPro" id="IPR051820">
    <property type="entry name" value="FAD-binding_MO"/>
</dbReference>
<comment type="similarity">
    <text evidence="3">Belongs to the FAD-binding monooxygenase family.</text>
</comment>
<evidence type="ECO:0000256" key="6">
    <source>
        <dbReference type="ARBA" id="ARBA00022827"/>
    </source>
</evidence>
<dbReference type="Proteomes" id="UP000502996">
    <property type="component" value="Chromosome"/>
</dbReference>
<organism evidence="15 16">
    <name type="scientific">Nocardioides anomalus</name>
    <dbReference type="NCBI Taxonomy" id="2712223"/>
    <lineage>
        <taxon>Bacteria</taxon>
        <taxon>Bacillati</taxon>
        <taxon>Actinomycetota</taxon>
        <taxon>Actinomycetes</taxon>
        <taxon>Propionibacteriales</taxon>
        <taxon>Nocardioidaceae</taxon>
        <taxon>Nocardioides</taxon>
    </lineage>
</organism>
<comment type="function">
    <text evidence="12">Monooxygenase able to convert a wide range of ketones to the corresponding esters or lactones via a Baeyer-Villiger oxidation reaction. Can act on long-chain aliphatic ketones (2-hexanone to 2-dodecanone) and on aromatic ketones (phenylacetone and benzylacetone). Is also able to catalyze enantioselective sulfoxidation of methyl-p-tolylsulfide. In vivo, likely functions as a BVMO, but the exact nature of the physiological substrate(s) remains to be established.</text>
</comment>
<dbReference type="Pfam" id="PF13450">
    <property type="entry name" value="NAD_binding_8"/>
    <property type="match status" value="1"/>
</dbReference>
<evidence type="ECO:0000256" key="11">
    <source>
        <dbReference type="ARBA" id="ARBA00051124"/>
    </source>
</evidence>
<comment type="cofactor">
    <cofactor evidence="1">
        <name>FAD</name>
        <dbReference type="ChEBI" id="CHEBI:57692"/>
    </cofactor>
</comment>
<keyword evidence="6" id="KW-0274">FAD</keyword>
<evidence type="ECO:0000313" key="15">
    <source>
        <dbReference type="EMBL" id="QIG45101.1"/>
    </source>
</evidence>
<evidence type="ECO:0000313" key="16">
    <source>
        <dbReference type="Proteomes" id="UP000502996"/>
    </source>
</evidence>
<keyword evidence="8" id="KW-0560">Oxidoreductase</keyword>
<dbReference type="PANTHER" id="PTHR43872:SF1">
    <property type="entry name" value="MONOOXYGENASE, PUTATIVE (AFU_ORTHOLOGUE AFUA_8G02570)-RELATED"/>
    <property type="match status" value="1"/>
</dbReference>
<gene>
    <name evidence="15" type="ORF">G5V58_22125</name>
</gene>
<evidence type="ECO:0000256" key="8">
    <source>
        <dbReference type="ARBA" id="ARBA00023002"/>
    </source>
</evidence>
<evidence type="ECO:0000256" key="4">
    <source>
        <dbReference type="ARBA" id="ARBA00022475"/>
    </source>
</evidence>
<keyword evidence="4" id="KW-1003">Cell membrane</keyword>
<accession>A0A6G6WID9</accession>
<comment type="subcellular location">
    <subcellularLocation>
        <location evidence="2">Cell membrane</location>
    </subcellularLocation>
</comment>
<sequence length="494" mass="54764">MATPEHVDVLIVGAGLSGIGAACQLREHHPTRTVALLEAREASGGTWDLFRYPGIRSDSDMFTFGFSWRAWPGDRALADGGSILDYLRTVATEYGVDQLIRYRHRVVRASWDSETARWTVEADRDGERVTLTCSVLWCASGYYHYEEPFAPDFAGAEEFQGRIVHPQHWPADLDYEGKRVVVIGSGATAVTLVPAMAPTAGHVTMLQRSPSYVLSRPGNDRLATLLQPLPTAVSYPVVRWANILMTIGSYQVSRRWPDKVKAFIRKETAAQLPAGVDVDTHFKPRYDPWDQRLCFVPDGDLFKALRHGEASVVTDTIERFDATGIRLASGEHLDADVIITATGLQVLAFGGIELVVDGEPVDLADTMAYKALMLSGVPNFVYTIGYTNASWTLKADLVSAYVVRLLAHMDRVGARAVVPVRDPDVEERPFMDLMSGYVLRALDRMPRQGDRAPWRLKQNYLTDLRMIRHGRIDDGVLAFDTAADRSRDGALSGV</sequence>
<dbReference type="GO" id="GO:0004499">
    <property type="term" value="F:N,N-dimethylaniline monooxygenase activity"/>
    <property type="evidence" value="ECO:0007669"/>
    <property type="project" value="InterPro"/>
</dbReference>
<protein>
    <recommendedName>
        <fullName evidence="13">FAD-containing monooxygenase EthA</fullName>
    </recommendedName>
    <alternativeName>
        <fullName evidence="14">Prodrug activator EtaA</fullName>
    </alternativeName>
</protein>
<dbReference type="PANTHER" id="PTHR43872">
    <property type="entry name" value="MONOOXYGENASE, PUTATIVE (AFU_ORTHOLOGUE AFUA_8G02570)-RELATED"/>
    <property type="match status" value="1"/>
</dbReference>
<dbReference type="AlphaFoldDB" id="A0A6G6WID9"/>
<evidence type="ECO:0000256" key="3">
    <source>
        <dbReference type="ARBA" id="ARBA00010139"/>
    </source>
</evidence>
<evidence type="ECO:0000256" key="2">
    <source>
        <dbReference type="ARBA" id="ARBA00004236"/>
    </source>
</evidence>
<dbReference type="GO" id="GO:0005886">
    <property type="term" value="C:plasma membrane"/>
    <property type="evidence" value="ECO:0007669"/>
    <property type="project" value="UniProtKB-SubCell"/>
</dbReference>
<evidence type="ECO:0000256" key="10">
    <source>
        <dbReference type="ARBA" id="ARBA00023136"/>
    </source>
</evidence>
<reference evidence="15 16" key="1">
    <citation type="submission" date="2020-02" db="EMBL/GenBank/DDBJ databases">
        <title>Full genome sequence of Nocardioides sp. R-3366.</title>
        <authorList>
            <person name="Im W.-T."/>
        </authorList>
    </citation>
    <scope>NUCLEOTIDE SEQUENCE [LARGE SCALE GENOMIC DNA]</scope>
    <source>
        <strain evidence="15 16">R-3366</strain>
    </source>
</reference>
<dbReference type="RefSeq" id="WP_165237327.1">
    <property type="nucleotide sequence ID" value="NZ_CP049257.1"/>
</dbReference>
<dbReference type="SUPFAM" id="SSF51905">
    <property type="entry name" value="FAD/NAD(P)-binding domain"/>
    <property type="match status" value="1"/>
</dbReference>
<keyword evidence="16" id="KW-1185">Reference proteome</keyword>
<keyword evidence="7" id="KW-0521">NADP</keyword>
<evidence type="ECO:0000256" key="12">
    <source>
        <dbReference type="ARBA" id="ARBA00059740"/>
    </source>
</evidence>
<dbReference type="FunFam" id="3.50.50.60:FF:000213">
    <property type="entry name" value="FAD-containing monooxygenase EthA"/>
    <property type="match status" value="1"/>
</dbReference>
<name>A0A6G6WID9_9ACTN</name>
<comment type="catalytic activity">
    <reaction evidence="11">
        <text>ethionamide + NADPH + O2 + H(+) = ethionamide S-oxide + NADP(+) + H2O</text>
        <dbReference type="Rhea" id="RHEA:47616"/>
        <dbReference type="ChEBI" id="CHEBI:4885"/>
        <dbReference type="ChEBI" id="CHEBI:15377"/>
        <dbReference type="ChEBI" id="CHEBI:15378"/>
        <dbReference type="ChEBI" id="CHEBI:15379"/>
        <dbReference type="ChEBI" id="CHEBI:57783"/>
        <dbReference type="ChEBI" id="CHEBI:58349"/>
        <dbReference type="ChEBI" id="CHEBI:87805"/>
    </reaction>
</comment>
<dbReference type="EMBL" id="CP049257">
    <property type="protein sequence ID" value="QIG45101.1"/>
    <property type="molecule type" value="Genomic_DNA"/>
</dbReference>
<dbReference type="FunFam" id="3.50.50.60:FF:000228">
    <property type="entry name" value="FAD-containing monooxygenase EthA"/>
    <property type="match status" value="1"/>
</dbReference>
<dbReference type="GO" id="GO:0050660">
    <property type="term" value="F:flavin adenine dinucleotide binding"/>
    <property type="evidence" value="ECO:0007669"/>
    <property type="project" value="InterPro"/>
</dbReference>
<dbReference type="PRINTS" id="PR00411">
    <property type="entry name" value="PNDRDTASEI"/>
</dbReference>
<dbReference type="InterPro" id="IPR020946">
    <property type="entry name" value="Flavin_mOase-like"/>
</dbReference>
<dbReference type="Pfam" id="PF00743">
    <property type="entry name" value="FMO-like"/>
    <property type="match status" value="1"/>
</dbReference>
<dbReference type="KEGG" id="nano:G5V58_22125"/>